<dbReference type="InterPro" id="IPR003409">
    <property type="entry name" value="MORN"/>
</dbReference>
<reference evidence="6" key="3">
    <citation type="submission" date="2025-09" db="UniProtKB">
        <authorList>
            <consortium name="Ensembl"/>
        </authorList>
    </citation>
    <scope>IDENTIFICATION</scope>
</reference>
<accession>A0A8C5EMR6</accession>
<dbReference type="GO" id="GO:0001669">
    <property type="term" value="C:acrosomal vesicle"/>
    <property type="evidence" value="ECO:0007669"/>
    <property type="project" value="UniProtKB-SubCell"/>
</dbReference>
<evidence type="ECO:0000256" key="2">
    <source>
        <dbReference type="ARBA" id="ARBA00022737"/>
    </source>
</evidence>
<dbReference type="InterPro" id="IPR052472">
    <property type="entry name" value="MORN3"/>
</dbReference>
<comment type="function">
    <text evidence="5">Assembles a suppression complex (suppresome) by tethering SIRT1 and MDM2 to regulate composite modifications of p53/TP53. Confers both deacetylation-mediated functional inactivation, by SIRT1, and ubiquitination-dependent degradation, by MDM2, of p53/TP53, promoting a proliferative and cell survival behaviors. May play a role in the regulation of spermatogenesis.</text>
</comment>
<dbReference type="SMART" id="SM00698">
    <property type="entry name" value="MORN"/>
    <property type="match status" value="6"/>
</dbReference>
<evidence type="ECO:0000256" key="1">
    <source>
        <dbReference type="ARBA" id="ARBA00004218"/>
    </source>
</evidence>
<dbReference type="Pfam" id="PF02493">
    <property type="entry name" value="MORN"/>
    <property type="match status" value="6"/>
</dbReference>
<dbReference type="Gene3D" id="2.20.110.10">
    <property type="entry name" value="Histone H3 K4-specific methyltransferase SET7/9 N-terminal domain"/>
    <property type="match status" value="3"/>
</dbReference>
<evidence type="ECO:0000313" key="6">
    <source>
        <dbReference type="Ensembl" id="ENSGWIP00000024151.1"/>
    </source>
</evidence>
<dbReference type="PANTHER" id="PTHR46511:SF1">
    <property type="entry name" value="MORN REPEAT-CONTAINING PROTEIN 3"/>
    <property type="match status" value="1"/>
</dbReference>
<evidence type="ECO:0000256" key="5">
    <source>
        <dbReference type="ARBA" id="ARBA00045851"/>
    </source>
</evidence>
<organism evidence="6 7">
    <name type="scientific">Gouania willdenowi</name>
    <name type="common">Blunt-snouted clingfish</name>
    <name type="synonym">Lepadogaster willdenowi</name>
    <dbReference type="NCBI Taxonomy" id="441366"/>
    <lineage>
        <taxon>Eukaryota</taxon>
        <taxon>Metazoa</taxon>
        <taxon>Chordata</taxon>
        <taxon>Craniata</taxon>
        <taxon>Vertebrata</taxon>
        <taxon>Euteleostomi</taxon>
        <taxon>Actinopterygii</taxon>
        <taxon>Neopterygii</taxon>
        <taxon>Teleostei</taxon>
        <taxon>Neoteleostei</taxon>
        <taxon>Acanthomorphata</taxon>
        <taxon>Ovalentaria</taxon>
        <taxon>Blenniimorphae</taxon>
        <taxon>Blenniiformes</taxon>
        <taxon>Gobiesocoidei</taxon>
        <taxon>Gobiesocidae</taxon>
        <taxon>Gobiesocinae</taxon>
        <taxon>Gouania</taxon>
    </lineage>
</organism>
<name>A0A8C5EMR6_GOUWI</name>
<comment type="subcellular location">
    <subcellularLocation>
        <location evidence="1">Cytoplasmic vesicle</location>
        <location evidence="1">Secretory vesicle</location>
        <location evidence="1">Acrosome</location>
    </subcellularLocation>
</comment>
<keyword evidence="3" id="KW-0968">Cytoplasmic vesicle</keyword>
<reference evidence="6" key="2">
    <citation type="submission" date="2025-08" db="UniProtKB">
        <authorList>
            <consortium name="Ensembl"/>
        </authorList>
    </citation>
    <scope>IDENTIFICATION</scope>
</reference>
<dbReference type="PANTHER" id="PTHR46511">
    <property type="entry name" value="MORN REPEAT-CONTAINING PROTEIN 3"/>
    <property type="match status" value="1"/>
</dbReference>
<evidence type="ECO:0000256" key="3">
    <source>
        <dbReference type="ARBA" id="ARBA00023329"/>
    </source>
</evidence>
<proteinExistence type="predicted"/>
<evidence type="ECO:0000313" key="7">
    <source>
        <dbReference type="Proteomes" id="UP000694680"/>
    </source>
</evidence>
<reference evidence="6" key="1">
    <citation type="submission" date="2020-06" db="EMBL/GenBank/DDBJ databases">
        <authorList>
            <consortium name="Wellcome Sanger Institute Data Sharing"/>
        </authorList>
    </citation>
    <scope>NUCLEOTIDE SEQUENCE [LARGE SCALE GENOMIC DNA]</scope>
</reference>
<keyword evidence="2" id="KW-0677">Repeat</keyword>
<protein>
    <recommendedName>
        <fullName evidence="4">MORN repeat-containing protein 3</fullName>
    </recommendedName>
</protein>
<evidence type="ECO:0000256" key="4">
    <source>
        <dbReference type="ARBA" id="ARBA00039854"/>
    </source>
</evidence>
<keyword evidence="7" id="KW-1185">Reference proteome</keyword>
<dbReference type="Proteomes" id="UP000694680">
    <property type="component" value="Chromosome 5"/>
</dbReference>
<dbReference type="SUPFAM" id="SSF82185">
    <property type="entry name" value="Histone H3 K4-specific methyltransferase SET7/9 N-terminal domain"/>
    <property type="match status" value="2"/>
</dbReference>
<dbReference type="AlphaFoldDB" id="A0A8C5EMR6"/>
<sequence>MAFHKPKKRALTTAEREAKTMITGKRACVFSPNGDVYKGEWLNNLKHGKGIEFKNIAGSKFQGQWKLGKRDGYGVSSEWNCELNQFEKSFIGYWKNGKKHGFGTMFYKNLGVYEGEWCQGVKEGFGIMYYENGDIYEGYWRRDMAHGLGILRLVNGNKYEGSFEDGIANGKGVFYYFHLGKIYEGLWKKGSPVCGTISDSEREEAATPSTYSITTIRLVDANGVLNEAEKEGGRFPP</sequence>
<dbReference type="Ensembl" id="ENSGWIT00000026431.1">
    <property type="protein sequence ID" value="ENSGWIP00000024151.1"/>
    <property type="gene ID" value="ENSGWIG00000012836.1"/>
</dbReference>